<name>A0ABP6TV01_9ACTN</name>
<evidence type="ECO:0008006" key="3">
    <source>
        <dbReference type="Google" id="ProtNLM"/>
    </source>
</evidence>
<accession>A0ABP6TV01</accession>
<dbReference type="RefSeq" id="WP_345578884.1">
    <property type="nucleotide sequence ID" value="NZ_BAAAXF010000036.1"/>
</dbReference>
<gene>
    <name evidence="1" type="ORF">GCM10019016_054150</name>
</gene>
<dbReference type="EMBL" id="BAAAXF010000036">
    <property type="protein sequence ID" value="GAA3498312.1"/>
    <property type="molecule type" value="Genomic_DNA"/>
</dbReference>
<evidence type="ECO:0000313" key="2">
    <source>
        <dbReference type="Proteomes" id="UP001501455"/>
    </source>
</evidence>
<evidence type="ECO:0000313" key="1">
    <source>
        <dbReference type="EMBL" id="GAA3498312.1"/>
    </source>
</evidence>
<proteinExistence type="predicted"/>
<reference evidence="2" key="1">
    <citation type="journal article" date="2019" name="Int. J. Syst. Evol. Microbiol.">
        <title>The Global Catalogue of Microorganisms (GCM) 10K type strain sequencing project: providing services to taxonomists for standard genome sequencing and annotation.</title>
        <authorList>
            <consortium name="The Broad Institute Genomics Platform"/>
            <consortium name="The Broad Institute Genome Sequencing Center for Infectious Disease"/>
            <person name="Wu L."/>
            <person name="Ma J."/>
        </authorList>
    </citation>
    <scope>NUCLEOTIDE SEQUENCE [LARGE SCALE GENOMIC DNA]</scope>
    <source>
        <strain evidence="2">JCM 4816</strain>
    </source>
</reference>
<sequence length="254" mass="27390">MRRAVTTGALVLLNVLLIVPLALAGYLGFSFWHAERENDRRRQAAADALLRQARDAADRAADALTASRDTGADASLAVIREHTGSPLITHDADRDVFTAVAARSGRYDPERTPLGDPGEVERCFVHTYARRPGAAWTSAVAERDADVCRAGDRIDARVRSAGLGMADLDAERLTRAGVQGVLDPHGLPGDEDRPEARDVERKGRTVVALVLFRERYWTPQEGTVRVAQCYRLTRVTDPGGGAAGPVTAVPVSVC</sequence>
<keyword evidence="2" id="KW-1185">Reference proteome</keyword>
<organism evidence="1 2">
    <name type="scientific">Streptomyces prasinosporus</name>
    <dbReference type="NCBI Taxonomy" id="68256"/>
    <lineage>
        <taxon>Bacteria</taxon>
        <taxon>Bacillati</taxon>
        <taxon>Actinomycetota</taxon>
        <taxon>Actinomycetes</taxon>
        <taxon>Kitasatosporales</taxon>
        <taxon>Streptomycetaceae</taxon>
        <taxon>Streptomyces</taxon>
        <taxon>Streptomyces albogriseolus group</taxon>
    </lineage>
</organism>
<dbReference type="Proteomes" id="UP001501455">
    <property type="component" value="Unassembled WGS sequence"/>
</dbReference>
<comment type="caution">
    <text evidence="1">The sequence shown here is derived from an EMBL/GenBank/DDBJ whole genome shotgun (WGS) entry which is preliminary data.</text>
</comment>
<protein>
    <recommendedName>
        <fullName evidence="3">Histidine kinase</fullName>
    </recommendedName>
</protein>